<reference evidence="3" key="1">
    <citation type="journal article" date="2019" name="Int. J. Syst. Evol. Microbiol.">
        <title>The Global Catalogue of Microorganisms (GCM) 10K type strain sequencing project: providing services to taxonomists for standard genome sequencing and annotation.</title>
        <authorList>
            <consortium name="The Broad Institute Genomics Platform"/>
            <consortium name="The Broad Institute Genome Sequencing Center for Infectious Disease"/>
            <person name="Wu L."/>
            <person name="Ma J."/>
        </authorList>
    </citation>
    <scope>NUCLEOTIDE SEQUENCE [LARGE SCALE GENOMIC DNA]</scope>
    <source>
        <strain evidence="3">CGMCC 1.16305</strain>
    </source>
</reference>
<keyword evidence="2" id="KW-0328">Glycosyltransferase</keyword>
<sequence length="305" mass="36375">MKLLFITKDFSQHIERSSYYLAEELKKHTDLTLWHEHGYINDILRQLSFEPDFILLNDFKPDYCPFIRRLGDSPIPYGIIMHDLKYKMHLRKSFIEQENVRHIFSIYRDPFIKYFGEFQDRMIWFPHHVPDSIFKDYSLPKTTDILMSGALWPHIYPFRNKMYQVLKSHPQFKYIPHPGYQDVNEQNSDIFVGERYAKLINQSKIFLTCDSAEHFALLKYYEVLASGTLLLAPSNPELQELGFEDGKTIVEINEENFMEKIQFYLQHDHERELIVKQGLNMVKERHTTAKRVQEILGHIQNIING</sequence>
<dbReference type="Proteomes" id="UP001596505">
    <property type="component" value="Unassembled WGS sequence"/>
</dbReference>
<keyword evidence="3" id="KW-1185">Reference proteome</keyword>
<proteinExistence type="predicted"/>
<dbReference type="Pfam" id="PF13524">
    <property type="entry name" value="Glyco_trans_1_2"/>
    <property type="match status" value="1"/>
</dbReference>
<comment type="caution">
    <text evidence="2">The sequence shown here is derived from an EMBL/GenBank/DDBJ whole genome shotgun (WGS) entry which is preliminary data.</text>
</comment>
<dbReference type="SUPFAM" id="SSF53756">
    <property type="entry name" value="UDP-Glycosyltransferase/glycogen phosphorylase"/>
    <property type="match status" value="1"/>
</dbReference>
<gene>
    <name evidence="2" type="ORF">ACFQRG_15590</name>
</gene>
<evidence type="ECO:0000313" key="2">
    <source>
        <dbReference type="EMBL" id="MFC7394380.1"/>
    </source>
</evidence>
<dbReference type="RefSeq" id="WP_380967681.1">
    <property type="nucleotide sequence ID" value="NZ_JBHTCO010000020.1"/>
</dbReference>
<organism evidence="2 3">
    <name type="scientific">Scopulibacillus cellulosilyticus</name>
    <dbReference type="NCBI Taxonomy" id="2665665"/>
    <lineage>
        <taxon>Bacteria</taxon>
        <taxon>Bacillati</taxon>
        <taxon>Bacillota</taxon>
        <taxon>Bacilli</taxon>
        <taxon>Bacillales</taxon>
        <taxon>Sporolactobacillaceae</taxon>
        <taxon>Scopulibacillus</taxon>
    </lineage>
</organism>
<dbReference type="GO" id="GO:0016757">
    <property type="term" value="F:glycosyltransferase activity"/>
    <property type="evidence" value="ECO:0007669"/>
    <property type="project" value="UniProtKB-KW"/>
</dbReference>
<feature type="domain" description="Spore protein YkvP/CgeB glycosyl transferase-like" evidence="1">
    <location>
        <begin position="175"/>
        <end position="296"/>
    </location>
</feature>
<protein>
    <submittedName>
        <fullName evidence="2">Glycosyltransferase</fullName>
        <ecNumber evidence="2">2.4.-.-</ecNumber>
    </submittedName>
</protein>
<accession>A0ABW2Q2U5</accession>
<evidence type="ECO:0000313" key="3">
    <source>
        <dbReference type="Proteomes" id="UP001596505"/>
    </source>
</evidence>
<dbReference type="Gene3D" id="3.40.50.2000">
    <property type="entry name" value="Glycogen Phosphorylase B"/>
    <property type="match status" value="1"/>
</dbReference>
<keyword evidence="2" id="KW-0808">Transferase</keyword>
<evidence type="ECO:0000259" key="1">
    <source>
        <dbReference type="Pfam" id="PF13524"/>
    </source>
</evidence>
<name>A0ABW2Q2U5_9BACL</name>
<dbReference type="EC" id="2.4.-.-" evidence="2"/>
<dbReference type="InterPro" id="IPR055259">
    <property type="entry name" value="YkvP/CgeB_Glyco_trans-like"/>
</dbReference>
<dbReference type="EMBL" id="JBHTCO010000020">
    <property type="protein sequence ID" value="MFC7394380.1"/>
    <property type="molecule type" value="Genomic_DNA"/>
</dbReference>